<organism evidence="2 3">
    <name type="scientific">Maudiozyma exigua</name>
    <name type="common">Yeast</name>
    <name type="synonym">Kazachstania exigua</name>
    <dbReference type="NCBI Taxonomy" id="34358"/>
    <lineage>
        <taxon>Eukaryota</taxon>
        <taxon>Fungi</taxon>
        <taxon>Dikarya</taxon>
        <taxon>Ascomycota</taxon>
        <taxon>Saccharomycotina</taxon>
        <taxon>Saccharomycetes</taxon>
        <taxon>Saccharomycetales</taxon>
        <taxon>Saccharomycetaceae</taxon>
        <taxon>Maudiozyma</taxon>
    </lineage>
</organism>
<evidence type="ECO:0000313" key="3">
    <source>
        <dbReference type="Proteomes" id="UP000750334"/>
    </source>
</evidence>
<dbReference type="EMBL" id="PUHR01000219">
    <property type="protein sequence ID" value="KAG0658166.1"/>
    <property type="molecule type" value="Genomic_DNA"/>
</dbReference>
<keyword evidence="3" id="KW-1185">Reference proteome</keyword>
<feature type="region of interest" description="Disordered" evidence="1">
    <location>
        <begin position="31"/>
        <end position="73"/>
    </location>
</feature>
<sequence>MSYIKGTPDDPNFGYHDVADYAKMLGEGQTANDYVTPRNTTNNNESNNNDLLSGVSTSSLHPEYPPTHIYNDLTTPEYPDFQYILDDESMNHGKNGILPDECPRSNLQFDTNGIGIPGCGIGSVHPGNYEESMTHTVDPEDMVEARMDELTEPSISQDTSINGFEGHHTPVPGCGKANSKPHHLKSWHLIPDDF</sequence>
<feature type="compositionally biased region" description="Polar residues" evidence="1">
    <location>
        <begin position="50"/>
        <end position="60"/>
    </location>
</feature>
<evidence type="ECO:0000313" key="2">
    <source>
        <dbReference type="EMBL" id="KAG0658166.1"/>
    </source>
</evidence>
<accession>A0A9P7B3V7</accession>
<proteinExistence type="predicted"/>
<protein>
    <submittedName>
        <fullName evidence="2">Uncharacterized protein</fullName>
    </submittedName>
</protein>
<reference evidence="2 3" key="1">
    <citation type="submission" date="2020-11" db="EMBL/GenBank/DDBJ databases">
        <title>Kefir isolates.</title>
        <authorList>
            <person name="Marcisauskas S."/>
            <person name="Kim Y."/>
            <person name="Blasche S."/>
        </authorList>
    </citation>
    <scope>NUCLEOTIDE SEQUENCE [LARGE SCALE GENOMIC DNA]</scope>
    <source>
        <strain evidence="2 3">OG2</strain>
    </source>
</reference>
<dbReference type="AlphaFoldDB" id="A0A9P7B3V7"/>
<evidence type="ECO:0000256" key="1">
    <source>
        <dbReference type="SAM" id="MobiDB-lite"/>
    </source>
</evidence>
<name>A0A9P7B3V7_MAUEX</name>
<dbReference type="OrthoDB" id="4061559at2759"/>
<gene>
    <name evidence="2" type="ORF">C6P45_002236</name>
</gene>
<comment type="caution">
    <text evidence="2">The sequence shown here is derived from an EMBL/GenBank/DDBJ whole genome shotgun (WGS) entry which is preliminary data.</text>
</comment>
<feature type="compositionally biased region" description="Low complexity" evidence="1">
    <location>
        <begin position="39"/>
        <end position="49"/>
    </location>
</feature>
<dbReference type="Proteomes" id="UP000750334">
    <property type="component" value="Unassembled WGS sequence"/>
</dbReference>